<protein>
    <submittedName>
        <fullName evidence="2">Uncharacterized protein</fullName>
    </submittedName>
</protein>
<evidence type="ECO:0000256" key="1">
    <source>
        <dbReference type="SAM" id="MobiDB-lite"/>
    </source>
</evidence>
<proteinExistence type="predicted"/>
<dbReference type="Proteomes" id="UP000013552">
    <property type="component" value="Genome"/>
</dbReference>
<reference evidence="2 3" key="1">
    <citation type="submission" date="2013-02" db="EMBL/GenBank/DDBJ databases">
        <authorList>
            <person name="Bhula V.B."/>
            <person name="Chang D.-W.P."/>
            <person name="Courtois M.A."/>
            <person name="Delgadillo H.E."/>
            <person name="Fu K.S."/>
            <person name="Fuentes A.L."/>
            <person name="Gebreselassie A.Z."/>
            <person name="Kerr M.L."/>
            <person name="Lockwood P.M."/>
            <person name="Medling T.W."/>
            <person name="Pascual J.R."/>
            <person name="Santiago A.L."/>
            <person name="Tamhane J.S."/>
            <person name="Totah R.S."/>
            <person name="Wikholm K.E."/>
            <person name="Gendron W.A."/>
            <person name="Guerra G.C."/>
            <person name="Magee L.M."/>
            <person name="Mauch D.K."/>
            <person name="Petredis M.R."/>
            <person name="Santiago J.C."/>
            <person name="Rhodes C.H."/>
            <person name="Karacozoff A.M."/>
            <person name="Fang Y."/>
            <person name="Kuleck G.A."/>
            <person name="Urbinati C.R."/>
            <person name="Buck G.A."/>
            <person name="Campbell R."/>
            <person name="Carvalho M.R."/>
            <person name="Johnson A."/>
            <person name="Kettlewell J.M."/>
            <person name="Lee V."/>
            <person name="Loviza R."/>
            <person name="Renner D."/>
            <person name="Serrano M.G."/>
            <person name="Voegtly L.J."/>
            <person name="Walstead R."/>
            <person name="Wang Y.P."/>
            <person name="Bradley K.W."/>
            <person name="Khaja R."/>
            <person name="Lewis M.F."/>
            <person name="Barker L.P."/>
            <person name="Asai D.J."/>
            <person name="Bowman C.A."/>
            <person name="Russell D.A."/>
            <person name="Pope W.H."/>
            <person name="Jacobs-Sera D."/>
            <person name="Hendrix R.W."/>
            <person name="Hatfull G.F."/>
        </authorList>
    </citation>
    <scope>NUCLEOTIDE SEQUENCE [LARGE SCALE GENOMIC DNA]</scope>
</reference>
<evidence type="ECO:0000313" key="3">
    <source>
        <dbReference type="Proteomes" id="UP000013552"/>
    </source>
</evidence>
<gene>
    <name evidence="2" type="primary">52</name>
    <name evidence="2" type="ORF">PBI_SDCHARGE11_52</name>
</gene>
<feature type="region of interest" description="Disordered" evidence="1">
    <location>
        <begin position="48"/>
        <end position="85"/>
    </location>
</feature>
<sequence>MVSVARQFPAWRQPDGSVWFRPADGDGWTADPEQAHADYRVVIAPDGSVLTWDGDPDAPADRPHSPADARNPTTTTGDSHHDGNR</sequence>
<evidence type="ECO:0000313" key="2">
    <source>
        <dbReference type="EMBL" id="AGK87431.1"/>
    </source>
</evidence>
<dbReference type="EMBL" id="KC661274">
    <property type="protein sequence ID" value="AGK87431.1"/>
    <property type="molecule type" value="Genomic_DNA"/>
</dbReference>
<accession>R4JNV4</accession>
<organism evidence="2 3">
    <name type="scientific">Mycobacterium phage SDcharge11</name>
    <dbReference type="NCBI Taxonomy" id="1327775"/>
    <lineage>
        <taxon>Viruses</taxon>
        <taxon>Duplodnaviria</taxon>
        <taxon>Heunggongvirae</taxon>
        <taxon>Uroviricota</taxon>
        <taxon>Caudoviricetes</taxon>
        <taxon>Bclasvirinae</taxon>
        <taxon>Pegunavirus</taxon>
        <taxon>Pegunavirus soto</taxon>
    </lineage>
</organism>
<name>R4JNV4_9CAUD</name>